<evidence type="ECO:0000256" key="1">
    <source>
        <dbReference type="SAM" id="Phobius"/>
    </source>
</evidence>
<keyword evidence="1" id="KW-0812">Transmembrane</keyword>
<dbReference type="EMBL" id="CP058601">
    <property type="protein sequence ID" value="QLG50727.1"/>
    <property type="molecule type" value="Genomic_DNA"/>
</dbReference>
<dbReference type="GeneID" id="56035373"/>
<keyword evidence="1" id="KW-1133">Transmembrane helix</keyword>
<name>A0A7D5GJN0_9EURY</name>
<gene>
    <name evidence="2" type="ORF">HYG82_18740</name>
</gene>
<proteinExistence type="predicted"/>
<protein>
    <submittedName>
        <fullName evidence="2">DUF2270 domain-containing protein</fullName>
    </submittedName>
</protein>
<dbReference type="KEGG" id="haly:HYG82_18740"/>
<organism evidence="2 3">
    <name type="scientific">Natrinema halophilum</name>
    <dbReference type="NCBI Taxonomy" id="1699371"/>
    <lineage>
        <taxon>Archaea</taxon>
        <taxon>Methanobacteriati</taxon>
        <taxon>Methanobacteriota</taxon>
        <taxon>Stenosarchaea group</taxon>
        <taxon>Halobacteria</taxon>
        <taxon>Halobacteriales</taxon>
        <taxon>Natrialbaceae</taxon>
        <taxon>Natrinema</taxon>
    </lineage>
</organism>
<dbReference type="InterPro" id="IPR014470">
    <property type="entry name" value="UCP01500"/>
</dbReference>
<keyword evidence="3" id="KW-1185">Reference proteome</keyword>
<evidence type="ECO:0000313" key="3">
    <source>
        <dbReference type="Proteomes" id="UP000509241"/>
    </source>
</evidence>
<keyword evidence="1" id="KW-0472">Membrane</keyword>
<dbReference type="Pfam" id="PF10028">
    <property type="entry name" value="DUF2270"/>
    <property type="match status" value="1"/>
</dbReference>
<dbReference type="OrthoDB" id="307287at2157"/>
<dbReference type="AlphaFoldDB" id="A0A7D5GJN0"/>
<accession>A0A7D5GJN0</accession>
<sequence>MAEPIPENFDSTNPDERNVATAAATDQEEFLSLLPHYYRGEMSQSGNLLSRLDLTTDWAIVTVTAVLALAFQGGDASAYLLLIGIVGVSLFLLFDVRRYRAYDASRARIRLLEENLFANALEPTGTRLENWRAELGNDLRAPTIKVSYWEALSRRLQRIYYPLYLLLGVAWLFRITLYEPGETWTKTASVPGISGAIVAVVVVAFFLVVTVITLWPLQREAKGEFHGDESGRWKQ</sequence>
<feature type="transmembrane region" description="Helical" evidence="1">
    <location>
        <begin position="197"/>
        <end position="217"/>
    </location>
</feature>
<dbReference type="Proteomes" id="UP000509241">
    <property type="component" value="Chromosome"/>
</dbReference>
<feature type="transmembrane region" description="Helical" evidence="1">
    <location>
        <begin position="159"/>
        <end position="177"/>
    </location>
</feature>
<reference evidence="2 3" key="1">
    <citation type="submission" date="2020-07" db="EMBL/GenBank/DDBJ databases">
        <authorList>
            <person name="Cui H."/>
        </authorList>
    </citation>
    <scope>NUCLEOTIDE SEQUENCE [LARGE SCALE GENOMIC DNA]</scope>
    <source>
        <strain evidence="2 3">YPL8</strain>
    </source>
</reference>
<feature type="transmembrane region" description="Helical" evidence="1">
    <location>
        <begin position="77"/>
        <end position="96"/>
    </location>
</feature>
<dbReference type="RefSeq" id="WP_179263505.1">
    <property type="nucleotide sequence ID" value="NZ_CP058601.1"/>
</dbReference>
<evidence type="ECO:0000313" key="2">
    <source>
        <dbReference type="EMBL" id="QLG50727.1"/>
    </source>
</evidence>